<reference evidence="2" key="1">
    <citation type="submission" date="2022-11" db="UniProtKB">
        <authorList>
            <consortium name="WormBaseParasite"/>
        </authorList>
    </citation>
    <scope>IDENTIFICATION</scope>
</reference>
<name>A0A914RKX7_PAREQ</name>
<evidence type="ECO:0000313" key="2">
    <source>
        <dbReference type="WBParaSite" id="PEQ_0000716401-mRNA-1"/>
    </source>
</evidence>
<evidence type="ECO:0000313" key="1">
    <source>
        <dbReference type="Proteomes" id="UP000887564"/>
    </source>
</evidence>
<dbReference type="WBParaSite" id="PEQ_0000716401-mRNA-1">
    <property type="protein sequence ID" value="PEQ_0000716401-mRNA-1"/>
    <property type="gene ID" value="PEQ_0000716401"/>
</dbReference>
<proteinExistence type="predicted"/>
<dbReference type="AlphaFoldDB" id="A0A914RKX7"/>
<protein>
    <submittedName>
        <fullName evidence="2">Uncharacterized protein</fullName>
    </submittedName>
</protein>
<sequence>MIWVRPMAHKGNSWKSSSSRQKVYLYVEINN</sequence>
<organism evidence="1 2">
    <name type="scientific">Parascaris equorum</name>
    <name type="common">Equine roundworm</name>
    <dbReference type="NCBI Taxonomy" id="6256"/>
    <lineage>
        <taxon>Eukaryota</taxon>
        <taxon>Metazoa</taxon>
        <taxon>Ecdysozoa</taxon>
        <taxon>Nematoda</taxon>
        <taxon>Chromadorea</taxon>
        <taxon>Rhabditida</taxon>
        <taxon>Spirurina</taxon>
        <taxon>Ascaridomorpha</taxon>
        <taxon>Ascaridoidea</taxon>
        <taxon>Ascarididae</taxon>
        <taxon>Parascaris</taxon>
    </lineage>
</organism>
<keyword evidence="1" id="KW-1185">Reference proteome</keyword>
<dbReference type="Proteomes" id="UP000887564">
    <property type="component" value="Unplaced"/>
</dbReference>
<accession>A0A914RKX7</accession>